<dbReference type="AlphaFoldDB" id="A0A835CIX0"/>
<dbReference type="EMBL" id="JAAIUW010000001">
    <property type="protein sequence ID" value="KAF7843959.1"/>
    <property type="molecule type" value="Genomic_DNA"/>
</dbReference>
<sequence>MISHAETVRKVKGTSASAGWWYRAAGFILKGSSTAKRTLESLVGAAQGKRLESHLGGSGGKIPGVVGRAFYCRHSTFTIEDSRESGKRWESFSVSESFLGSG</sequence>
<comment type="caution">
    <text evidence="1">The sequence shown here is derived from an EMBL/GenBank/DDBJ whole genome shotgun (WGS) entry which is preliminary data.</text>
</comment>
<reference evidence="1" key="1">
    <citation type="submission" date="2020-09" db="EMBL/GenBank/DDBJ databases">
        <title>Genome-Enabled Discovery of Anthraquinone Biosynthesis in Senna tora.</title>
        <authorList>
            <person name="Kang S.-H."/>
            <person name="Pandey R.P."/>
            <person name="Lee C.-M."/>
            <person name="Sim J.-S."/>
            <person name="Jeong J.-T."/>
            <person name="Choi B.-S."/>
            <person name="Jung M."/>
            <person name="Ginzburg D."/>
            <person name="Zhao K."/>
            <person name="Won S.Y."/>
            <person name="Oh T.-J."/>
            <person name="Yu Y."/>
            <person name="Kim N.-H."/>
            <person name="Lee O.R."/>
            <person name="Lee T.-H."/>
            <person name="Bashyal P."/>
            <person name="Kim T.-S."/>
            <person name="Lee W.-H."/>
            <person name="Kawkins C."/>
            <person name="Kim C.-K."/>
            <person name="Kim J.S."/>
            <person name="Ahn B.O."/>
            <person name="Rhee S.Y."/>
            <person name="Sohng J.K."/>
        </authorList>
    </citation>
    <scope>NUCLEOTIDE SEQUENCE</scope>
    <source>
        <tissue evidence="1">Leaf</tissue>
    </source>
</reference>
<evidence type="ECO:0000313" key="2">
    <source>
        <dbReference type="Proteomes" id="UP000634136"/>
    </source>
</evidence>
<protein>
    <submittedName>
        <fullName evidence="1">Uncharacterized protein</fullName>
    </submittedName>
</protein>
<accession>A0A835CIX0</accession>
<organism evidence="1 2">
    <name type="scientific">Senna tora</name>
    <dbReference type="NCBI Taxonomy" id="362788"/>
    <lineage>
        <taxon>Eukaryota</taxon>
        <taxon>Viridiplantae</taxon>
        <taxon>Streptophyta</taxon>
        <taxon>Embryophyta</taxon>
        <taxon>Tracheophyta</taxon>
        <taxon>Spermatophyta</taxon>
        <taxon>Magnoliopsida</taxon>
        <taxon>eudicotyledons</taxon>
        <taxon>Gunneridae</taxon>
        <taxon>Pentapetalae</taxon>
        <taxon>rosids</taxon>
        <taxon>fabids</taxon>
        <taxon>Fabales</taxon>
        <taxon>Fabaceae</taxon>
        <taxon>Caesalpinioideae</taxon>
        <taxon>Cassia clade</taxon>
        <taxon>Senna</taxon>
    </lineage>
</organism>
<evidence type="ECO:0000313" key="1">
    <source>
        <dbReference type="EMBL" id="KAF7843959.1"/>
    </source>
</evidence>
<name>A0A835CIX0_9FABA</name>
<proteinExistence type="predicted"/>
<gene>
    <name evidence="1" type="ORF">G2W53_000864</name>
</gene>
<keyword evidence="2" id="KW-1185">Reference proteome</keyword>
<dbReference type="Proteomes" id="UP000634136">
    <property type="component" value="Unassembled WGS sequence"/>
</dbReference>